<feature type="transmembrane region" description="Helical" evidence="1">
    <location>
        <begin position="7"/>
        <end position="32"/>
    </location>
</feature>
<protein>
    <submittedName>
        <fullName evidence="2">Putative 3-oxo-5-alpha-steroid 4-dehydrogenase</fullName>
    </submittedName>
</protein>
<dbReference type="AlphaFoldDB" id="C6K3R3"/>
<organism evidence="2">
    <name type="scientific">Angomonas deanei</name>
    <dbReference type="NCBI Taxonomy" id="59799"/>
    <lineage>
        <taxon>Eukaryota</taxon>
        <taxon>Discoba</taxon>
        <taxon>Euglenozoa</taxon>
        <taxon>Kinetoplastea</taxon>
        <taxon>Metakinetoplastina</taxon>
        <taxon>Trypanosomatida</taxon>
        <taxon>Trypanosomatidae</taxon>
        <taxon>Strigomonadinae</taxon>
        <taxon>Angomonas</taxon>
    </lineage>
</organism>
<keyword evidence="1" id="KW-0472">Membrane</keyword>
<dbReference type="EMBL" id="GQ153665">
    <property type="protein sequence ID" value="ACS87852.1"/>
    <property type="molecule type" value="Genomic_DNA"/>
</dbReference>
<sequence length="240" mass="26758">MDKQTIVLSVVHLVLTGVLLAYMADVVLPFYAYHKDAGRTFTTPAVSPTPIAWAQAPLFIVQNPQEHARQLAQRVVHHSADAAVKLNSAVLWRSSVFQLLLAAVTFLVLTRVVPAPYGRHTQRLRFPLTLPSHVSWMLQESPTLFNVVYFIAIEYPRVMGHGIFSANKSTISAQQHSTAASSFPAEQQPPRLYGSCSSYGDCVWTACTQQHLGLLLFVIHYVHRSWIYPLAIPAARIVCR</sequence>
<accession>C6K3R3</accession>
<proteinExistence type="predicted"/>
<evidence type="ECO:0000256" key="1">
    <source>
        <dbReference type="SAM" id="Phobius"/>
    </source>
</evidence>
<feature type="transmembrane region" description="Helical" evidence="1">
    <location>
        <begin position="95"/>
        <end position="113"/>
    </location>
</feature>
<reference evidence="2" key="1">
    <citation type="submission" date="2009-05" db="EMBL/GenBank/DDBJ databases">
        <title>The evolution of amastin surface glycoproteins in trypanosomatid parasites.</title>
        <authorList>
            <person name="Jackson A.P."/>
        </authorList>
    </citation>
    <scope>NUCLEOTIDE SEQUENCE</scope>
    <source>
        <strain evidence="2">ATCC 30255</strain>
    </source>
</reference>
<name>C6K3R3_9TRYP</name>
<keyword evidence="1" id="KW-0812">Transmembrane</keyword>
<evidence type="ECO:0000313" key="2">
    <source>
        <dbReference type="EMBL" id="ACS87852.1"/>
    </source>
</evidence>
<keyword evidence="1" id="KW-1133">Transmembrane helix</keyword>
<gene>
    <name evidence="2" type="ORF">CDFL6B24_10</name>
</gene>